<evidence type="ECO:0000256" key="1">
    <source>
        <dbReference type="SAM" id="MobiDB-lite"/>
    </source>
</evidence>
<feature type="region of interest" description="Disordered" evidence="1">
    <location>
        <begin position="132"/>
        <end position="175"/>
    </location>
</feature>
<feature type="region of interest" description="Disordered" evidence="1">
    <location>
        <begin position="26"/>
        <end position="103"/>
    </location>
</feature>
<dbReference type="RefSeq" id="WP_191286559.1">
    <property type="nucleotide sequence ID" value="NZ_BNCH01000004.1"/>
</dbReference>
<sequence>MSLVGTLAKMALGAAIAKGVSSMSKGAARQRPASNPGSGSIFGSDHSPEGGLGDLLENLTGGSARTPQSSGQGSGGGLSDILGGLVNPGTGAQSGRGSAGPGGDLMEMLGGMLGGARAGGGTAGGGLGGLLESLSGGGAPERGPASPAPGSLGDVLNDAFQHGGAPQSTPTKEQEDQAAVLLRAIVQAAKCDGRIDEREKDALMQHLGDISPDEAEVVNDAFRRPVSVDGLVRDVPRGMEAQVYAMSLVGLDLDSQAEAKYLHELGQALGIDARTANAIHQRMGEPALYG</sequence>
<dbReference type="InterPro" id="IPR007486">
    <property type="entry name" value="YebE"/>
</dbReference>
<dbReference type="EMBL" id="BNCH01000004">
    <property type="protein sequence ID" value="GHF00544.1"/>
    <property type="molecule type" value="Genomic_DNA"/>
</dbReference>
<dbReference type="Proteomes" id="UP000609802">
    <property type="component" value="Unassembled WGS sequence"/>
</dbReference>
<reference evidence="3" key="1">
    <citation type="journal article" date="2019" name="Int. J. Syst. Evol. Microbiol.">
        <title>The Global Catalogue of Microorganisms (GCM) 10K type strain sequencing project: providing services to taxonomists for standard genome sequencing and annotation.</title>
        <authorList>
            <consortium name="The Broad Institute Genomics Platform"/>
            <consortium name="The Broad Institute Genome Sequencing Center for Infectious Disease"/>
            <person name="Wu L."/>
            <person name="Ma J."/>
        </authorList>
    </citation>
    <scope>NUCLEOTIDE SEQUENCE [LARGE SCALE GENOMIC DNA]</scope>
    <source>
        <strain evidence="3">KCTC 42443</strain>
    </source>
</reference>
<dbReference type="SUPFAM" id="SSF158682">
    <property type="entry name" value="TerB-like"/>
    <property type="match status" value="1"/>
</dbReference>
<dbReference type="Gene3D" id="1.10.3680.10">
    <property type="entry name" value="TerB-like"/>
    <property type="match status" value="1"/>
</dbReference>
<dbReference type="Pfam" id="PF04391">
    <property type="entry name" value="DUF533"/>
    <property type="match status" value="1"/>
</dbReference>
<gene>
    <name evidence="2" type="ORF">GCM10016455_21940</name>
</gene>
<evidence type="ECO:0000313" key="2">
    <source>
        <dbReference type="EMBL" id="GHF00544.1"/>
    </source>
</evidence>
<evidence type="ECO:0008006" key="4">
    <source>
        <dbReference type="Google" id="ProtNLM"/>
    </source>
</evidence>
<feature type="compositionally biased region" description="Gly residues" evidence="1">
    <location>
        <begin position="92"/>
        <end position="103"/>
    </location>
</feature>
<protein>
    <recommendedName>
        <fullName evidence="4">Tellurite resistance TerB family protein</fullName>
    </recommendedName>
</protein>
<dbReference type="CDD" id="cd07178">
    <property type="entry name" value="terB_like_YebE"/>
    <property type="match status" value="1"/>
</dbReference>
<organism evidence="2 3">
    <name type="scientific">Aliiroseovarius zhejiangensis</name>
    <dbReference type="NCBI Taxonomy" id="1632025"/>
    <lineage>
        <taxon>Bacteria</taxon>
        <taxon>Pseudomonadati</taxon>
        <taxon>Pseudomonadota</taxon>
        <taxon>Alphaproteobacteria</taxon>
        <taxon>Rhodobacterales</taxon>
        <taxon>Paracoccaceae</taxon>
        <taxon>Aliiroseovarius</taxon>
    </lineage>
</organism>
<proteinExistence type="predicted"/>
<evidence type="ECO:0000313" key="3">
    <source>
        <dbReference type="Proteomes" id="UP000609802"/>
    </source>
</evidence>
<dbReference type="InterPro" id="IPR029024">
    <property type="entry name" value="TerB-like"/>
</dbReference>
<comment type="caution">
    <text evidence="2">The sequence shown here is derived from an EMBL/GenBank/DDBJ whole genome shotgun (WGS) entry which is preliminary data.</text>
</comment>
<accession>A0ABQ3J3X5</accession>
<keyword evidence="3" id="KW-1185">Reference proteome</keyword>
<name>A0ABQ3J3X5_9RHOB</name>